<feature type="domain" description="Msp4/OMP-like" evidence="1">
    <location>
        <begin position="42"/>
        <end position="286"/>
    </location>
</feature>
<reference evidence="5" key="3">
    <citation type="submission" date="2016-03" db="EMBL/GenBank/DDBJ databases">
        <authorList>
            <person name="Loux Valentin"/>
        </authorList>
    </citation>
    <scope>NUCLEOTIDE SEQUENCE [LARGE SCALE GENOMIC DNA]</scope>
    <source>
        <strain evidence="5">C1</strain>
    </source>
</reference>
<dbReference type="EMBL" id="CCXQ01000142">
    <property type="protein sequence ID" value="CEG20990.1"/>
    <property type="molecule type" value="Genomic_DNA"/>
</dbReference>
<sequence length="286" mass="31772">MKLVERIVGRKSVSALVIFCTILCVPFQAFSHESTDNFKSKNRLYFAGTYKISVPNFGSLEVEESNSHVPNVGTVLRKSMKGNVLVNTGKHKSFDAYYKEEFYSNDYFGFSGSIGYAINNFRIEVEGMNSEFKIKAGKGSVHKDDAFYIALVRERTISNNNYVVVKNKSVAVTSVALSLCYDIKSLSDIVISYLCFGVSGNAVDLLETRKLTHGYYGRIGAGFLVTRDILLSVGGYYHRLHANEFSGLKLFIPAAAAREMNPAPTSAHAKMDIAYLGVEMSLRYSF</sequence>
<gene>
    <name evidence="2" type="primary">omp12</name>
    <name evidence="3" type="synonym">msp4_8</name>
    <name evidence="3" type="ORF">ANAPC1_00297</name>
    <name evidence="2" type="ORF">ANAPHAGO_00751</name>
</gene>
<dbReference type="AlphaFoldDB" id="A0A098EGR2"/>
<proteinExistence type="predicted"/>
<name>A0A098EGR2_ANAPH</name>
<dbReference type="RefSeq" id="WP_060757954.1">
    <property type="nucleotide sequence ID" value="NZ_CCXQ01000142.1"/>
</dbReference>
<protein>
    <submittedName>
        <fullName evidence="3">Major surface antigen 4</fullName>
    </submittedName>
    <submittedName>
        <fullName evidence="2">Outer membrane protein 12</fullName>
    </submittedName>
</protein>
<dbReference type="Proteomes" id="UP000078419">
    <property type="component" value="Unassembled WGS sequence"/>
</dbReference>
<dbReference type="InterPro" id="IPR011250">
    <property type="entry name" value="OMP/PagP_B-barrel"/>
</dbReference>
<reference evidence="2 4" key="1">
    <citation type="submission" date="2014-09" db="EMBL/GenBank/DDBJ databases">
        <authorList>
            <person name="Loux Valentin"/>
            <person name="Dugat Thibaut"/>
        </authorList>
    </citation>
    <scope>NUCLEOTIDE SEQUENCE [LARGE SCALE GENOMIC DNA]</scope>
    <source>
        <strain evidence="2 4">BOV-10_179</strain>
    </source>
</reference>
<evidence type="ECO:0000313" key="4">
    <source>
        <dbReference type="Proteomes" id="UP000055047"/>
    </source>
</evidence>
<organism evidence="2 4">
    <name type="scientific">Anaplasma phagocytophilum</name>
    <name type="common">Ehrlichia phagocytophila</name>
    <dbReference type="NCBI Taxonomy" id="948"/>
    <lineage>
        <taxon>Bacteria</taxon>
        <taxon>Pseudomonadati</taxon>
        <taxon>Pseudomonadota</taxon>
        <taxon>Alphaproteobacteria</taxon>
        <taxon>Rickettsiales</taxon>
        <taxon>Anaplasmataceae</taxon>
        <taxon>Anaplasma</taxon>
        <taxon>phagocytophilum group</taxon>
    </lineage>
</organism>
<dbReference type="Pfam" id="PF01617">
    <property type="entry name" value="Surface_Ag_2"/>
    <property type="match status" value="1"/>
</dbReference>
<dbReference type="SUPFAM" id="SSF56925">
    <property type="entry name" value="OMPA-like"/>
    <property type="match status" value="1"/>
</dbReference>
<dbReference type="Gene3D" id="2.40.160.20">
    <property type="match status" value="1"/>
</dbReference>
<evidence type="ECO:0000259" key="1">
    <source>
        <dbReference type="Pfam" id="PF01617"/>
    </source>
</evidence>
<evidence type="ECO:0000313" key="3">
    <source>
        <dbReference type="EMBL" id="SBO13957.1"/>
    </source>
</evidence>
<dbReference type="FunFam" id="2.40.160.20:FF:000020">
    <property type="entry name" value="Major surface antigen 4"/>
    <property type="match status" value="1"/>
</dbReference>
<reference evidence="3" key="2">
    <citation type="submission" date="2016-03" db="EMBL/GenBank/DDBJ databases">
        <authorList>
            <person name="Loux V."/>
        </authorList>
    </citation>
    <scope>NUCLEOTIDE SEQUENCE</scope>
    <source>
        <strain evidence="3">C1</strain>
    </source>
</reference>
<dbReference type="EMBL" id="FLLR01000007">
    <property type="protein sequence ID" value="SBO13957.1"/>
    <property type="molecule type" value="Genomic_DNA"/>
</dbReference>
<dbReference type="InterPro" id="IPR002566">
    <property type="entry name" value="Msp4_OMP-like"/>
</dbReference>
<accession>A0A098EGR2</accession>
<evidence type="ECO:0000313" key="2">
    <source>
        <dbReference type="EMBL" id="CEG20990.1"/>
    </source>
</evidence>
<evidence type="ECO:0000313" key="5">
    <source>
        <dbReference type="Proteomes" id="UP000078419"/>
    </source>
</evidence>
<dbReference type="Proteomes" id="UP000055047">
    <property type="component" value="Unassembled WGS sequence"/>
</dbReference>